<evidence type="ECO:0000256" key="6">
    <source>
        <dbReference type="ARBA" id="ARBA00022989"/>
    </source>
</evidence>
<reference evidence="10 11" key="1">
    <citation type="submission" date="2019-07" db="EMBL/GenBank/DDBJ databases">
        <title>Allobacillus sp. nov. SKP isolated from shrimp paste of Euphausiacea.</title>
        <authorList>
            <person name="Kanchanasin P."/>
            <person name="Tanasupawat S."/>
            <person name="Shi W."/>
            <person name="Wu L."/>
            <person name="Ma J."/>
        </authorList>
    </citation>
    <scope>NUCLEOTIDE SEQUENCE [LARGE SCALE GENOMIC DNA]</scope>
    <source>
        <strain evidence="10 11">SKP4-8</strain>
    </source>
</reference>
<dbReference type="AlphaFoldDB" id="A0A556PTJ6"/>
<dbReference type="OrthoDB" id="9801163at2"/>
<feature type="transmembrane region" description="Helical" evidence="8">
    <location>
        <begin position="179"/>
        <end position="203"/>
    </location>
</feature>
<dbReference type="GO" id="GO:0006865">
    <property type="term" value="P:amino acid transport"/>
    <property type="evidence" value="ECO:0007669"/>
    <property type="project" value="UniProtKB-KW"/>
</dbReference>
<name>A0A556PTJ6_9BACI</name>
<comment type="similarity">
    <text evidence="2">Belongs to the binding-protein-dependent transport system permease family. CysTW subfamily.</text>
</comment>
<comment type="subcellular location">
    <subcellularLocation>
        <location evidence="1 8">Cell membrane</location>
        <topology evidence="1 8">Multi-pass membrane protein</topology>
    </subcellularLocation>
</comment>
<feature type="transmembrane region" description="Helical" evidence="8">
    <location>
        <begin position="20"/>
        <end position="39"/>
    </location>
</feature>
<dbReference type="GO" id="GO:0005886">
    <property type="term" value="C:plasma membrane"/>
    <property type="evidence" value="ECO:0007669"/>
    <property type="project" value="UniProtKB-SubCell"/>
</dbReference>
<dbReference type="Proteomes" id="UP000316425">
    <property type="component" value="Unassembled WGS sequence"/>
</dbReference>
<keyword evidence="3 8" id="KW-0813">Transport</keyword>
<feature type="transmembrane region" description="Helical" evidence="8">
    <location>
        <begin position="59"/>
        <end position="87"/>
    </location>
</feature>
<evidence type="ECO:0000256" key="5">
    <source>
        <dbReference type="ARBA" id="ARBA00022970"/>
    </source>
</evidence>
<evidence type="ECO:0000259" key="9">
    <source>
        <dbReference type="PROSITE" id="PS50928"/>
    </source>
</evidence>
<dbReference type="CDD" id="cd06261">
    <property type="entry name" value="TM_PBP2"/>
    <property type="match status" value="1"/>
</dbReference>
<keyword evidence="6 8" id="KW-1133">Transmembrane helix</keyword>
<evidence type="ECO:0000256" key="7">
    <source>
        <dbReference type="ARBA" id="ARBA00023136"/>
    </source>
</evidence>
<dbReference type="PROSITE" id="PS50928">
    <property type="entry name" value="ABC_TM1"/>
    <property type="match status" value="1"/>
</dbReference>
<evidence type="ECO:0000256" key="2">
    <source>
        <dbReference type="ARBA" id="ARBA00007069"/>
    </source>
</evidence>
<dbReference type="InterPro" id="IPR051204">
    <property type="entry name" value="ABC_transp_perm/SBD"/>
</dbReference>
<keyword evidence="4 8" id="KW-0812">Transmembrane</keyword>
<feature type="domain" description="ABC transmembrane type-1" evidence="9">
    <location>
        <begin position="63"/>
        <end position="248"/>
    </location>
</feature>
<evidence type="ECO:0000256" key="4">
    <source>
        <dbReference type="ARBA" id="ARBA00022692"/>
    </source>
</evidence>
<comment type="caution">
    <text evidence="10">The sequence shown here is derived from an EMBL/GenBank/DDBJ whole genome shotgun (WGS) entry which is preliminary data.</text>
</comment>
<dbReference type="InterPro" id="IPR035906">
    <property type="entry name" value="MetI-like_sf"/>
</dbReference>
<dbReference type="Pfam" id="PF00528">
    <property type="entry name" value="BPD_transp_1"/>
    <property type="match status" value="1"/>
</dbReference>
<accession>A0A556PTJ6</accession>
<feature type="transmembrane region" description="Helical" evidence="8">
    <location>
        <begin position="223"/>
        <end position="244"/>
    </location>
</feature>
<feature type="transmembrane region" description="Helical" evidence="8">
    <location>
        <begin position="99"/>
        <end position="123"/>
    </location>
</feature>
<evidence type="ECO:0000256" key="3">
    <source>
        <dbReference type="ARBA" id="ARBA00022448"/>
    </source>
</evidence>
<sequence length="255" mass="27621">MLYYKSPEVMSMTVNKKGLFVAAFLTILLTVIVIYSKGFEQILYKFFSSKSENGSRTLLVVYFFEHLWMVILSSLIAIVLGTAIGIFITTSYGREFKALLLKTVNLGQAFPSPALLALAVPILGYGIKGALIALVIYILMPIVYNVVIGIEEVPKDIVDAAKGMGMSEVEVYRKIKIPLALNVILGGIRTALVINISATTLAATVGAGGLGVLIVNGVKTFDMVLILEGVIPVTLLAIIVELLLKALQQRLIWNS</sequence>
<protein>
    <submittedName>
        <fullName evidence="10">ABC transporter permease</fullName>
    </submittedName>
</protein>
<dbReference type="Gene3D" id="1.10.3720.10">
    <property type="entry name" value="MetI-like"/>
    <property type="match status" value="1"/>
</dbReference>
<dbReference type="FunFam" id="1.10.3720.10:FF:000001">
    <property type="entry name" value="Glycine betaine ABC transporter, permease"/>
    <property type="match status" value="1"/>
</dbReference>
<keyword evidence="7 8" id="KW-0472">Membrane</keyword>
<proteinExistence type="inferred from homology"/>
<evidence type="ECO:0000313" key="10">
    <source>
        <dbReference type="EMBL" id="TSJ67720.1"/>
    </source>
</evidence>
<evidence type="ECO:0000313" key="11">
    <source>
        <dbReference type="Proteomes" id="UP000316425"/>
    </source>
</evidence>
<evidence type="ECO:0000256" key="8">
    <source>
        <dbReference type="RuleBase" id="RU363032"/>
    </source>
</evidence>
<feature type="transmembrane region" description="Helical" evidence="8">
    <location>
        <begin position="129"/>
        <end position="147"/>
    </location>
</feature>
<dbReference type="InterPro" id="IPR000515">
    <property type="entry name" value="MetI-like"/>
</dbReference>
<keyword evidence="5" id="KW-0029">Amino-acid transport</keyword>
<dbReference type="PANTHER" id="PTHR30177">
    <property type="entry name" value="GLYCINE BETAINE/L-PROLINE TRANSPORT SYSTEM PERMEASE PROTEIN PROW"/>
    <property type="match status" value="1"/>
</dbReference>
<organism evidence="10 11">
    <name type="scientific">Allobacillus salarius</name>
    <dbReference type="NCBI Taxonomy" id="1955272"/>
    <lineage>
        <taxon>Bacteria</taxon>
        <taxon>Bacillati</taxon>
        <taxon>Bacillota</taxon>
        <taxon>Bacilli</taxon>
        <taxon>Bacillales</taxon>
        <taxon>Bacillaceae</taxon>
        <taxon>Allobacillus</taxon>
    </lineage>
</organism>
<evidence type="ECO:0000256" key="1">
    <source>
        <dbReference type="ARBA" id="ARBA00004651"/>
    </source>
</evidence>
<dbReference type="GO" id="GO:0055085">
    <property type="term" value="P:transmembrane transport"/>
    <property type="evidence" value="ECO:0007669"/>
    <property type="project" value="InterPro"/>
</dbReference>
<dbReference type="SUPFAM" id="SSF161098">
    <property type="entry name" value="MetI-like"/>
    <property type="match status" value="1"/>
</dbReference>
<gene>
    <name evidence="10" type="ORF">FPQ13_01250</name>
</gene>
<dbReference type="EMBL" id="VMHE01000001">
    <property type="protein sequence ID" value="TSJ67720.1"/>
    <property type="molecule type" value="Genomic_DNA"/>
</dbReference>
<keyword evidence="11" id="KW-1185">Reference proteome</keyword>